<keyword evidence="10" id="KW-1185">Reference proteome</keyword>
<dbReference type="PANTHER" id="PTHR10746:SF6">
    <property type="entry name" value="LARGE RIBOSOMAL SUBUNIT PROTEIN UL4M"/>
    <property type="match status" value="1"/>
</dbReference>
<reference evidence="9 10" key="1">
    <citation type="submission" date="2017-06" db="EMBL/GenBank/DDBJ databases">
        <authorList>
            <person name="Varghese N."/>
            <person name="Submissions S."/>
        </authorList>
    </citation>
    <scope>NUCLEOTIDE SEQUENCE [LARGE SCALE GENOMIC DNA]</scope>
    <source>
        <strain evidence="9 10">DSM 26989</strain>
    </source>
</reference>
<dbReference type="Gene3D" id="3.40.1370.10">
    <property type="match status" value="1"/>
</dbReference>
<dbReference type="OrthoDB" id="9803201at2"/>
<evidence type="ECO:0000256" key="4">
    <source>
        <dbReference type="ARBA" id="ARBA00022980"/>
    </source>
</evidence>
<protein>
    <recommendedName>
        <fullName evidence="6 7">Large ribosomal subunit protein uL4</fullName>
    </recommendedName>
</protein>
<gene>
    <name evidence="7" type="primary">rplD</name>
    <name evidence="9" type="ORF">SAMN06265364_13416</name>
</gene>
<comment type="caution">
    <text evidence="9">The sequence shown here is derived from an EMBL/GenBank/DDBJ whole genome shotgun (WGS) entry which is preliminary data.</text>
</comment>
<dbReference type="KEGG" id="pje:CRM71_01645"/>
<dbReference type="Proteomes" id="UP000198427">
    <property type="component" value="Unassembled WGS sequence"/>
</dbReference>
<dbReference type="GeneID" id="94028142"/>
<dbReference type="FunFam" id="3.40.1370.10:FF:000009">
    <property type="entry name" value="50S ribosomal protein L4"/>
    <property type="match status" value="1"/>
</dbReference>
<evidence type="ECO:0000313" key="9">
    <source>
        <dbReference type="EMBL" id="SNS05874.1"/>
    </source>
</evidence>
<dbReference type="GO" id="GO:0006412">
    <property type="term" value="P:translation"/>
    <property type="evidence" value="ECO:0007669"/>
    <property type="project" value="UniProtKB-UniRule"/>
</dbReference>
<dbReference type="GO" id="GO:0019843">
    <property type="term" value="F:rRNA binding"/>
    <property type="evidence" value="ECO:0007669"/>
    <property type="project" value="UniProtKB-UniRule"/>
</dbReference>
<comment type="function">
    <text evidence="7">Forms part of the polypeptide exit tunnel.</text>
</comment>
<dbReference type="InterPro" id="IPR023574">
    <property type="entry name" value="Ribosomal_uL4_dom_sf"/>
</dbReference>
<dbReference type="Pfam" id="PF00573">
    <property type="entry name" value="Ribosomal_L4"/>
    <property type="match status" value="1"/>
</dbReference>
<evidence type="ECO:0000256" key="7">
    <source>
        <dbReference type="HAMAP-Rule" id="MF_01328"/>
    </source>
</evidence>
<proteinExistence type="inferred from homology"/>
<evidence type="ECO:0000256" key="2">
    <source>
        <dbReference type="ARBA" id="ARBA00022730"/>
    </source>
</evidence>
<dbReference type="EMBL" id="FZNZ01000034">
    <property type="protein sequence ID" value="SNS05874.1"/>
    <property type="molecule type" value="Genomic_DNA"/>
</dbReference>
<dbReference type="PANTHER" id="PTHR10746">
    <property type="entry name" value="50S RIBOSOMAL PROTEIN L4"/>
    <property type="match status" value="1"/>
</dbReference>
<dbReference type="HAMAP" id="MF_01328_B">
    <property type="entry name" value="Ribosomal_uL4_B"/>
    <property type="match status" value="1"/>
</dbReference>
<dbReference type="InterPro" id="IPR013005">
    <property type="entry name" value="Ribosomal_uL4-like"/>
</dbReference>
<feature type="region of interest" description="Disordered" evidence="8">
    <location>
        <begin position="46"/>
        <end position="79"/>
    </location>
</feature>
<keyword evidence="5 7" id="KW-0687">Ribonucleoprotein</keyword>
<accession>A0A2K9H8F0</accession>
<sequence length="209" mass="23061">MDINVLDIKGQETGRKVTLNENIFGIEPNDHVLYLAVKQYLADQRQGTAKSKERSEHAGSTRKLGRQKGGGGARRGDINSPVLVGGGRVFGPKPRDYSFKLNKKVKVLARKSALAYKAQDNAIVVVEDFNLDAPKTKDFVNIAKNLKVDSKKVLLVLPEVEKNVYLSARNLQKAEVMTASQVNSYKVLNADVVVITENSLKVIDEILTK</sequence>
<dbReference type="GO" id="GO:0005840">
    <property type="term" value="C:ribosome"/>
    <property type="evidence" value="ECO:0007669"/>
    <property type="project" value="UniProtKB-KW"/>
</dbReference>
<dbReference type="GO" id="GO:0003735">
    <property type="term" value="F:structural constituent of ribosome"/>
    <property type="evidence" value="ECO:0007669"/>
    <property type="project" value="InterPro"/>
</dbReference>
<evidence type="ECO:0000256" key="6">
    <source>
        <dbReference type="ARBA" id="ARBA00035244"/>
    </source>
</evidence>
<evidence type="ECO:0000256" key="5">
    <source>
        <dbReference type="ARBA" id="ARBA00023274"/>
    </source>
</evidence>
<comment type="function">
    <text evidence="7">One of the primary rRNA binding proteins, this protein initially binds near the 5'-end of the 23S rRNA. It is important during the early stages of 50S assembly. It makes multiple contacts with different domains of the 23S rRNA in the assembled 50S subunit and ribosome.</text>
</comment>
<evidence type="ECO:0000313" key="10">
    <source>
        <dbReference type="Proteomes" id="UP000198427"/>
    </source>
</evidence>
<dbReference type="SUPFAM" id="SSF52166">
    <property type="entry name" value="Ribosomal protein L4"/>
    <property type="match status" value="1"/>
</dbReference>
<keyword evidence="2 7" id="KW-0699">rRNA-binding</keyword>
<dbReference type="InterPro" id="IPR002136">
    <property type="entry name" value="Ribosomal_uL4"/>
</dbReference>
<organism evidence="9 10">
    <name type="scientific">Prevotella jejuni</name>
    <dbReference type="NCBI Taxonomy" id="1177574"/>
    <lineage>
        <taxon>Bacteria</taxon>
        <taxon>Pseudomonadati</taxon>
        <taxon>Bacteroidota</taxon>
        <taxon>Bacteroidia</taxon>
        <taxon>Bacteroidales</taxon>
        <taxon>Prevotellaceae</taxon>
        <taxon>Prevotella</taxon>
    </lineage>
</organism>
<dbReference type="AlphaFoldDB" id="A0A2K9H8F0"/>
<feature type="compositionally biased region" description="Basic and acidic residues" evidence="8">
    <location>
        <begin position="50"/>
        <end position="59"/>
    </location>
</feature>
<comment type="similarity">
    <text evidence="1 7">Belongs to the universal ribosomal protein uL4 family.</text>
</comment>
<evidence type="ECO:0000256" key="3">
    <source>
        <dbReference type="ARBA" id="ARBA00022884"/>
    </source>
</evidence>
<dbReference type="GO" id="GO:1990904">
    <property type="term" value="C:ribonucleoprotein complex"/>
    <property type="evidence" value="ECO:0007669"/>
    <property type="project" value="UniProtKB-KW"/>
</dbReference>
<keyword evidence="4 7" id="KW-0689">Ribosomal protein</keyword>
<comment type="subunit">
    <text evidence="7">Part of the 50S ribosomal subunit.</text>
</comment>
<name>A0A2K9H8F0_9BACT</name>
<evidence type="ECO:0000256" key="1">
    <source>
        <dbReference type="ARBA" id="ARBA00010528"/>
    </source>
</evidence>
<keyword evidence="3 7" id="KW-0694">RNA-binding</keyword>
<dbReference type="NCBIfam" id="TIGR03953">
    <property type="entry name" value="rplD_bact"/>
    <property type="match status" value="1"/>
</dbReference>
<evidence type="ECO:0000256" key="8">
    <source>
        <dbReference type="SAM" id="MobiDB-lite"/>
    </source>
</evidence>
<dbReference type="RefSeq" id="WP_004383901.1">
    <property type="nucleotide sequence ID" value="NZ_CAUUKV010000038.1"/>
</dbReference>